<reference evidence="2" key="1">
    <citation type="journal article" date="2015" name="Nature">
        <title>Complex archaea that bridge the gap between prokaryotes and eukaryotes.</title>
        <authorList>
            <person name="Spang A."/>
            <person name="Saw J.H."/>
            <person name="Jorgensen S.L."/>
            <person name="Zaremba-Niedzwiedzka K."/>
            <person name="Martijn J."/>
            <person name="Lind A.E."/>
            <person name="van Eijk R."/>
            <person name="Schleper C."/>
            <person name="Guy L."/>
            <person name="Ettema T.J."/>
        </authorList>
    </citation>
    <scope>NUCLEOTIDE SEQUENCE</scope>
</reference>
<comment type="caution">
    <text evidence="2">The sequence shown here is derived from an EMBL/GenBank/DDBJ whole genome shotgun (WGS) entry which is preliminary data.</text>
</comment>
<evidence type="ECO:0000313" key="2">
    <source>
        <dbReference type="EMBL" id="KKN70786.1"/>
    </source>
</evidence>
<proteinExistence type="predicted"/>
<name>A0A0F9VB75_9ZZZZ</name>
<protein>
    <submittedName>
        <fullName evidence="2">Uncharacterized protein</fullName>
    </submittedName>
</protein>
<feature type="region of interest" description="Disordered" evidence="1">
    <location>
        <begin position="50"/>
        <end position="102"/>
    </location>
</feature>
<feature type="compositionally biased region" description="Acidic residues" evidence="1">
    <location>
        <begin position="90"/>
        <end position="102"/>
    </location>
</feature>
<accession>A0A0F9VB75</accession>
<organism evidence="2">
    <name type="scientific">marine sediment metagenome</name>
    <dbReference type="NCBI Taxonomy" id="412755"/>
    <lineage>
        <taxon>unclassified sequences</taxon>
        <taxon>metagenomes</taxon>
        <taxon>ecological metagenomes</taxon>
    </lineage>
</organism>
<feature type="compositionally biased region" description="Basic and acidic residues" evidence="1">
    <location>
        <begin position="54"/>
        <end position="72"/>
    </location>
</feature>
<evidence type="ECO:0000256" key="1">
    <source>
        <dbReference type="SAM" id="MobiDB-lite"/>
    </source>
</evidence>
<dbReference type="EMBL" id="LAZR01000397">
    <property type="protein sequence ID" value="KKN70786.1"/>
    <property type="molecule type" value="Genomic_DNA"/>
</dbReference>
<gene>
    <name evidence="2" type="ORF">LCGC14_0427810</name>
</gene>
<dbReference type="AlphaFoldDB" id="A0A0F9VB75"/>
<sequence>MAKKKSVDRGTVAHDKYRCAMKNCRASWCGGCGSSVNEIKCPFCGSGKVAPETTEERGAQAARDVKATESQDYRGGGPRRPEPGPPEPESPPDSDFDGEVPF</sequence>